<keyword evidence="1" id="KW-0430">Lectin</keyword>
<reference evidence="4" key="2">
    <citation type="submission" date="2025-08" db="UniProtKB">
        <authorList>
            <consortium name="Ensembl"/>
        </authorList>
    </citation>
    <scope>IDENTIFICATION</scope>
</reference>
<dbReference type="InParanoid" id="A0A3Q1GX49"/>
<protein>
    <recommendedName>
        <fullName evidence="3">C-type lectin domain-containing protein</fullName>
    </recommendedName>
</protein>
<sequence>TNIFQEQIFTGTTRYNIRLQINPLSCPDGWTKLWWSCYFFSTESGSWTTGRANCRTRGAHLVVIDSSEEQNFLSTFIKTRTWIGLNDRDKEGTWKWVDGTPLTVTYWGSEEPNNGNGDRNVGEEDCVEISTGWSSNWNDISCEDSRKWICEKSAHHSCCGH</sequence>
<organism evidence="4 5">
    <name type="scientific">Anabas testudineus</name>
    <name type="common">Climbing perch</name>
    <name type="synonym">Anthias testudineus</name>
    <dbReference type="NCBI Taxonomy" id="64144"/>
    <lineage>
        <taxon>Eukaryota</taxon>
        <taxon>Metazoa</taxon>
        <taxon>Chordata</taxon>
        <taxon>Craniata</taxon>
        <taxon>Vertebrata</taxon>
        <taxon>Euteleostomi</taxon>
        <taxon>Actinopterygii</taxon>
        <taxon>Neopterygii</taxon>
        <taxon>Teleostei</taxon>
        <taxon>Neoteleostei</taxon>
        <taxon>Acanthomorphata</taxon>
        <taxon>Anabantaria</taxon>
        <taxon>Anabantiformes</taxon>
        <taxon>Anabantoidei</taxon>
        <taxon>Anabantidae</taxon>
        <taxon>Anabas</taxon>
    </lineage>
</organism>
<keyword evidence="2" id="KW-1015">Disulfide bond</keyword>
<dbReference type="SMART" id="SM00034">
    <property type="entry name" value="CLECT"/>
    <property type="match status" value="1"/>
</dbReference>
<feature type="domain" description="C-type lectin" evidence="3">
    <location>
        <begin position="37"/>
        <end position="151"/>
    </location>
</feature>
<dbReference type="GeneTree" id="ENSGT01030000234575"/>
<evidence type="ECO:0000256" key="2">
    <source>
        <dbReference type="ARBA" id="ARBA00023157"/>
    </source>
</evidence>
<evidence type="ECO:0000256" key="1">
    <source>
        <dbReference type="ARBA" id="ARBA00022734"/>
    </source>
</evidence>
<dbReference type="PROSITE" id="PS50041">
    <property type="entry name" value="C_TYPE_LECTIN_2"/>
    <property type="match status" value="1"/>
</dbReference>
<proteinExistence type="predicted"/>
<dbReference type="Gene3D" id="3.10.100.10">
    <property type="entry name" value="Mannose-Binding Protein A, subunit A"/>
    <property type="match status" value="1"/>
</dbReference>
<dbReference type="SUPFAM" id="SSF56436">
    <property type="entry name" value="C-type lectin-like"/>
    <property type="match status" value="1"/>
</dbReference>
<dbReference type="PANTHER" id="PTHR22803">
    <property type="entry name" value="MANNOSE, PHOSPHOLIPASE, LECTIN RECEPTOR RELATED"/>
    <property type="match status" value="1"/>
</dbReference>
<dbReference type="GO" id="GO:0030246">
    <property type="term" value="F:carbohydrate binding"/>
    <property type="evidence" value="ECO:0007669"/>
    <property type="project" value="UniProtKB-KW"/>
</dbReference>
<keyword evidence="5" id="KW-1185">Reference proteome</keyword>
<evidence type="ECO:0000313" key="4">
    <source>
        <dbReference type="Ensembl" id="ENSATEP00000000442.2"/>
    </source>
</evidence>
<dbReference type="Pfam" id="PF00059">
    <property type="entry name" value="Lectin_C"/>
    <property type="match status" value="1"/>
</dbReference>
<reference evidence="4" key="3">
    <citation type="submission" date="2025-09" db="UniProtKB">
        <authorList>
            <consortium name="Ensembl"/>
        </authorList>
    </citation>
    <scope>IDENTIFICATION</scope>
</reference>
<dbReference type="CDD" id="cd03590">
    <property type="entry name" value="CLECT_DC-SIGN_like"/>
    <property type="match status" value="1"/>
</dbReference>
<accession>A0A3Q1GX49</accession>
<dbReference type="InterPro" id="IPR033989">
    <property type="entry name" value="CD209-like_CTLD"/>
</dbReference>
<dbReference type="Ensembl" id="ENSATET00000000455.2">
    <property type="protein sequence ID" value="ENSATEP00000000442.2"/>
    <property type="gene ID" value="ENSATEG00000000266.2"/>
</dbReference>
<dbReference type="InterPro" id="IPR018378">
    <property type="entry name" value="C-type_lectin_CS"/>
</dbReference>
<dbReference type="PROSITE" id="PS00615">
    <property type="entry name" value="C_TYPE_LECTIN_1"/>
    <property type="match status" value="1"/>
</dbReference>
<dbReference type="InterPro" id="IPR001304">
    <property type="entry name" value="C-type_lectin-like"/>
</dbReference>
<dbReference type="AlphaFoldDB" id="A0A3Q1GX49"/>
<dbReference type="Proteomes" id="UP000265040">
    <property type="component" value="Chromosome 21"/>
</dbReference>
<dbReference type="InterPro" id="IPR016186">
    <property type="entry name" value="C-type_lectin-like/link_sf"/>
</dbReference>
<reference evidence="4" key="1">
    <citation type="submission" date="2021-04" db="EMBL/GenBank/DDBJ databases">
        <authorList>
            <consortium name="Wellcome Sanger Institute Data Sharing"/>
        </authorList>
    </citation>
    <scope>NUCLEOTIDE SEQUENCE [LARGE SCALE GENOMIC DNA]</scope>
</reference>
<dbReference type="InterPro" id="IPR050111">
    <property type="entry name" value="C-type_lectin/snaclec_domain"/>
</dbReference>
<dbReference type="OrthoDB" id="6337382at2759"/>
<name>A0A3Q1GX49_ANATE</name>
<evidence type="ECO:0000259" key="3">
    <source>
        <dbReference type="PROSITE" id="PS50041"/>
    </source>
</evidence>
<evidence type="ECO:0000313" key="5">
    <source>
        <dbReference type="Proteomes" id="UP000265040"/>
    </source>
</evidence>
<dbReference type="InterPro" id="IPR016187">
    <property type="entry name" value="CTDL_fold"/>
</dbReference>